<dbReference type="eggNOG" id="ENOG502T1RU">
    <property type="taxonomic scope" value="Eukaryota"/>
</dbReference>
<feature type="transmembrane region" description="Helical" evidence="1">
    <location>
        <begin position="217"/>
        <end position="239"/>
    </location>
</feature>
<keyword evidence="3" id="KW-1185">Reference proteome</keyword>
<evidence type="ECO:0000313" key="2">
    <source>
        <dbReference type="EMBL" id="EJK52526.1"/>
    </source>
</evidence>
<protein>
    <submittedName>
        <fullName evidence="2">Uncharacterized protein</fullName>
    </submittedName>
</protein>
<keyword evidence="1" id="KW-0812">Transmembrane</keyword>
<sequence>MPPRAELEVEEQGPATAKVTVSQRSKYARPRARVQFRNTHGFVGLSAGALVLAAIGATYWCATQRTSRLRDALCMMGCVASLVTTYTGIKIIDQAPRQTVVLSRPFAVIPPHRDAFHRTSYSIFYLCMRIAWNITSSYSLHGKQSWIWGSVLLRYAWSKFIPSKTVDWTNGNTWIFIVPMALGLSVDALMQLPGIQCTSTEFGTACWNDDIVTQLDLLWILLSGLVIAFVFTVAFRGVMSVKHCYWGAALVVWLIVGHLASKCLLFLRSTIENIMSIVQFSGPVQIG</sequence>
<evidence type="ECO:0000256" key="1">
    <source>
        <dbReference type="SAM" id="Phobius"/>
    </source>
</evidence>
<gene>
    <name evidence="2" type="ORF">THAOC_28185</name>
</gene>
<accession>K0RUH8</accession>
<evidence type="ECO:0000313" key="3">
    <source>
        <dbReference type="Proteomes" id="UP000266841"/>
    </source>
</evidence>
<keyword evidence="1" id="KW-0472">Membrane</keyword>
<reference evidence="2 3" key="1">
    <citation type="journal article" date="2012" name="Genome Biol.">
        <title>Genome and low-iron response of an oceanic diatom adapted to chronic iron limitation.</title>
        <authorList>
            <person name="Lommer M."/>
            <person name="Specht M."/>
            <person name="Roy A.S."/>
            <person name="Kraemer L."/>
            <person name="Andreson R."/>
            <person name="Gutowska M.A."/>
            <person name="Wolf J."/>
            <person name="Bergner S.V."/>
            <person name="Schilhabel M.B."/>
            <person name="Klostermeier U.C."/>
            <person name="Beiko R.G."/>
            <person name="Rosenstiel P."/>
            <person name="Hippler M."/>
            <person name="Laroche J."/>
        </authorList>
    </citation>
    <scope>NUCLEOTIDE SEQUENCE [LARGE SCALE GENOMIC DNA]</scope>
    <source>
        <strain evidence="2 3">CCMP1005</strain>
    </source>
</reference>
<proteinExistence type="predicted"/>
<dbReference type="AlphaFoldDB" id="K0RUH8"/>
<dbReference type="OrthoDB" id="48895at2759"/>
<name>K0RUH8_THAOC</name>
<organism evidence="2 3">
    <name type="scientific">Thalassiosira oceanica</name>
    <name type="common">Marine diatom</name>
    <dbReference type="NCBI Taxonomy" id="159749"/>
    <lineage>
        <taxon>Eukaryota</taxon>
        <taxon>Sar</taxon>
        <taxon>Stramenopiles</taxon>
        <taxon>Ochrophyta</taxon>
        <taxon>Bacillariophyta</taxon>
        <taxon>Coscinodiscophyceae</taxon>
        <taxon>Thalassiosirophycidae</taxon>
        <taxon>Thalassiosirales</taxon>
        <taxon>Thalassiosiraceae</taxon>
        <taxon>Thalassiosira</taxon>
    </lineage>
</organism>
<feature type="transmembrane region" description="Helical" evidence="1">
    <location>
        <begin position="245"/>
        <end position="267"/>
    </location>
</feature>
<comment type="caution">
    <text evidence="2">The sequence shown here is derived from an EMBL/GenBank/DDBJ whole genome shotgun (WGS) entry which is preliminary data.</text>
</comment>
<dbReference type="EMBL" id="AGNL01039642">
    <property type="protein sequence ID" value="EJK52526.1"/>
    <property type="molecule type" value="Genomic_DNA"/>
</dbReference>
<keyword evidence="1" id="KW-1133">Transmembrane helix</keyword>
<feature type="transmembrane region" description="Helical" evidence="1">
    <location>
        <begin position="42"/>
        <end position="62"/>
    </location>
</feature>
<dbReference type="Proteomes" id="UP000266841">
    <property type="component" value="Unassembled WGS sequence"/>
</dbReference>